<evidence type="ECO:0000256" key="6">
    <source>
        <dbReference type="SAM" id="Phobius"/>
    </source>
</evidence>
<keyword evidence="8" id="KW-1185">Reference proteome</keyword>
<reference evidence="7 8" key="1">
    <citation type="submission" date="2021-01" db="EMBL/GenBank/DDBJ databases">
        <title>Genome Sequencing of Type Strains.</title>
        <authorList>
            <person name="Lemaire J.F."/>
            <person name="Inderbitzin P."/>
            <person name="Collins S.B."/>
            <person name="Wespe N."/>
            <person name="Knight-Connoni V."/>
        </authorList>
    </citation>
    <scope>NUCLEOTIDE SEQUENCE [LARGE SCALE GENOMIC DNA]</scope>
    <source>
        <strain evidence="7 8">DSM 23009</strain>
    </source>
</reference>
<dbReference type="Pfam" id="PF13520">
    <property type="entry name" value="AA_permease_2"/>
    <property type="match status" value="1"/>
</dbReference>
<dbReference type="Proteomes" id="UP001296923">
    <property type="component" value="Unassembled WGS sequence"/>
</dbReference>
<protein>
    <submittedName>
        <fullName evidence="7">Amino acid permease</fullName>
    </submittedName>
</protein>
<feature type="transmembrane region" description="Helical" evidence="6">
    <location>
        <begin position="60"/>
        <end position="79"/>
    </location>
</feature>
<feature type="transmembrane region" description="Helical" evidence="6">
    <location>
        <begin position="159"/>
        <end position="181"/>
    </location>
</feature>
<organism evidence="7 8">
    <name type="scientific">Fictibacillus nanhaiensis</name>
    <dbReference type="NCBI Taxonomy" id="742169"/>
    <lineage>
        <taxon>Bacteria</taxon>
        <taxon>Bacillati</taxon>
        <taxon>Bacillota</taxon>
        <taxon>Bacilli</taxon>
        <taxon>Bacillales</taxon>
        <taxon>Fictibacillaceae</taxon>
        <taxon>Fictibacillus</taxon>
    </lineage>
</organism>
<feature type="transmembrane region" description="Helical" evidence="6">
    <location>
        <begin position="117"/>
        <end position="139"/>
    </location>
</feature>
<feature type="transmembrane region" description="Helical" evidence="6">
    <location>
        <begin position="273"/>
        <end position="296"/>
    </location>
</feature>
<feature type="transmembrane region" description="Helical" evidence="6">
    <location>
        <begin position="463"/>
        <end position="480"/>
    </location>
</feature>
<evidence type="ECO:0000256" key="1">
    <source>
        <dbReference type="ARBA" id="ARBA00004651"/>
    </source>
</evidence>
<keyword evidence="3 6" id="KW-0812">Transmembrane</keyword>
<comment type="caution">
    <text evidence="7">The sequence shown here is derived from an EMBL/GenBank/DDBJ whole genome shotgun (WGS) entry which is preliminary data.</text>
</comment>
<evidence type="ECO:0000256" key="4">
    <source>
        <dbReference type="ARBA" id="ARBA00022989"/>
    </source>
</evidence>
<evidence type="ECO:0000256" key="2">
    <source>
        <dbReference type="ARBA" id="ARBA00022475"/>
    </source>
</evidence>
<keyword evidence="2" id="KW-1003">Cell membrane</keyword>
<dbReference type="InterPro" id="IPR050367">
    <property type="entry name" value="APC_superfamily"/>
</dbReference>
<evidence type="ECO:0000256" key="5">
    <source>
        <dbReference type="ARBA" id="ARBA00023136"/>
    </source>
</evidence>
<feature type="transmembrane region" description="Helical" evidence="6">
    <location>
        <begin position="367"/>
        <end position="388"/>
    </location>
</feature>
<gene>
    <name evidence="7" type="ORF">JYA63_14005</name>
</gene>
<keyword evidence="5 6" id="KW-0472">Membrane</keyword>
<feature type="transmembrane region" description="Helical" evidence="6">
    <location>
        <begin position="27"/>
        <end position="48"/>
    </location>
</feature>
<feature type="transmembrane region" description="Helical" evidence="6">
    <location>
        <begin position="400"/>
        <end position="419"/>
    </location>
</feature>
<name>A0ABS2ZRW3_9BACL</name>
<evidence type="ECO:0000256" key="3">
    <source>
        <dbReference type="ARBA" id="ARBA00022692"/>
    </source>
</evidence>
<dbReference type="PANTHER" id="PTHR42770:SF14">
    <property type="entry name" value="ARGININE_ORNITHINE ANTIPORTER-RELATED"/>
    <property type="match status" value="1"/>
</dbReference>
<dbReference type="InterPro" id="IPR002293">
    <property type="entry name" value="AA/rel_permease1"/>
</dbReference>
<sequence>MQPQDLQRTSLGKISVEKGGVTLKRNLGFWVLTALVVGNMVGSGIFMLPRSLAEVASPSGVLTAWLITGFGVLMTALVFGNLSLRKPELNGGPQNYAKALFKEDSQSSLVAGYLVSWGYWVANWSGNVAIITTFASYLSTFFPVMTNKTILFTVLGTSVRVGGVITFIICSVLLWSVHYLILNGIEGAGKVNFIATLAKVLGFLLFILACLFAFQSSNLVPFYEPIESEGGVTTGFLSQINNAAIATLWAFVGVESAVVFATRAKKKSDVKKATILGLIIALALYLSITLLVMGTLNQEELINSQKPLVDSLMAAIGPSGSMIMAVLGVVSLLGATVGWVLLSAEVPFQAAQQRMFIKNFLKENDKGAPVFSLWITNLCTQLFLFSVISQSMASAFDFMIFIATLAFLVPYLFASLYQLKLVLRGETYEKSGRSRTTDGIIAAIAAIYSFWVIYAGTADLKTFLFGIALLASGILFYPFVPKPSESIKKPAD</sequence>
<dbReference type="PIRSF" id="PIRSF006060">
    <property type="entry name" value="AA_transporter"/>
    <property type="match status" value="1"/>
</dbReference>
<proteinExistence type="predicted"/>
<feature type="transmembrane region" description="Helical" evidence="6">
    <location>
        <begin position="316"/>
        <end position="346"/>
    </location>
</feature>
<dbReference type="Gene3D" id="1.20.1740.10">
    <property type="entry name" value="Amino acid/polyamine transporter I"/>
    <property type="match status" value="1"/>
</dbReference>
<evidence type="ECO:0000313" key="7">
    <source>
        <dbReference type="EMBL" id="MBN3555391.1"/>
    </source>
</evidence>
<evidence type="ECO:0000313" key="8">
    <source>
        <dbReference type="Proteomes" id="UP001296923"/>
    </source>
</evidence>
<dbReference type="PANTHER" id="PTHR42770">
    <property type="entry name" value="AMINO ACID TRANSPORTER-RELATED"/>
    <property type="match status" value="1"/>
</dbReference>
<comment type="subcellular location">
    <subcellularLocation>
        <location evidence="1">Cell membrane</location>
        <topology evidence="1">Multi-pass membrane protein</topology>
    </subcellularLocation>
</comment>
<keyword evidence="4 6" id="KW-1133">Transmembrane helix</keyword>
<feature type="transmembrane region" description="Helical" evidence="6">
    <location>
        <begin position="440"/>
        <end position="457"/>
    </location>
</feature>
<dbReference type="EMBL" id="JAFHKR010000039">
    <property type="protein sequence ID" value="MBN3555391.1"/>
    <property type="molecule type" value="Genomic_DNA"/>
</dbReference>
<feature type="transmembrane region" description="Helical" evidence="6">
    <location>
        <begin position="243"/>
        <end position="261"/>
    </location>
</feature>
<accession>A0ABS2ZRW3</accession>
<feature type="transmembrane region" description="Helical" evidence="6">
    <location>
        <begin position="193"/>
        <end position="214"/>
    </location>
</feature>